<reference evidence="2 3" key="1">
    <citation type="submission" date="2020-07" db="EMBL/GenBank/DDBJ databases">
        <authorList>
            <person name="Li M."/>
        </authorList>
    </citation>
    <scope>NUCLEOTIDE SEQUENCE [LARGE SCALE GENOMIC DNA]</scope>
    <source>
        <strain evidence="2 3">DSM 23284</strain>
    </source>
</reference>
<evidence type="ECO:0000313" key="3">
    <source>
        <dbReference type="Proteomes" id="UP000559404"/>
    </source>
</evidence>
<evidence type="ECO:0000313" key="2">
    <source>
        <dbReference type="EMBL" id="MBA4611188.1"/>
    </source>
</evidence>
<dbReference type="PANTHER" id="PTHR43968">
    <property type="match status" value="1"/>
</dbReference>
<dbReference type="AlphaFoldDB" id="A0A838XR78"/>
<keyword evidence="2" id="KW-0808">Transferase</keyword>
<name>A0A838XR78_9HYPH</name>
<reference evidence="2 3" key="2">
    <citation type="submission" date="2020-08" db="EMBL/GenBank/DDBJ databases">
        <title>Stappia taiwanensis sp. nov., isolated from a coastal thermal spring.</title>
        <authorList>
            <person name="Kampfer P."/>
        </authorList>
    </citation>
    <scope>NUCLEOTIDE SEQUENCE [LARGE SCALE GENOMIC DNA]</scope>
    <source>
        <strain evidence="2 3">DSM 23284</strain>
    </source>
</reference>
<dbReference type="SUPFAM" id="SSF52833">
    <property type="entry name" value="Thioredoxin-like"/>
    <property type="match status" value="1"/>
</dbReference>
<protein>
    <submittedName>
        <fullName evidence="2">Glutathione S-transferase family protein</fullName>
    </submittedName>
</protein>
<dbReference type="Pfam" id="PF13410">
    <property type="entry name" value="GST_C_2"/>
    <property type="match status" value="1"/>
</dbReference>
<proteinExistence type="predicted"/>
<dbReference type="InterPro" id="IPR050983">
    <property type="entry name" value="GST_Omega/HSP26"/>
</dbReference>
<dbReference type="Pfam" id="PF13409">
    <property type="entry name" value="GST_N_2"/>
    <property type="match status" value="1"/>
</dbReference>
<keyword evidence="3" id="KW-1185">Reference proteome</keyword>
<sequence>MLVVRSSPPSPYGRKVKIAASVTGLIDRITIVNADTTDPADSLRQQNPLGKIPALVLEDGSVLYDSRVIAEYLDHLDGGGRLIPKGEDRFAVLRMQALADGLLDAALLQVYETRFRPEEKRDDQWLAYQADKVARALAHLEATPPAPVAAGDIPHIGQIAVACALGYLDLRFAGTWRADHPALVDWLAAFEAAIPSFPATRIAA</sequence>
<dbReference type="GO" id="GO:0005737">
    <property type="term" value="C:cytoplasm"/>
    <property type="evidence" value="ECO:0007669"/>
    <property type="project" value="TreeGrafter"/>
</dbReference>
<dbReference type="InterPro" id="IPR036249">
    <property type="entry name" value="Thioredoxin-like_sf"/>
</dbReference>
<dbReference type="PANTHER" id="PTHR43968:SF6">
    <property type="entry name" value="GLUTATHIONE S-TRANSFERASE OMEGA"/>
    <property type="match status" value="1"/>
</dbReference>
<dbReference type="RefSeq" id="WP_181759384.1">
    <property type="nucleotide sequence ID" value="NZ_BMCR01000002.1"/>
</dbReference>
<organism evidence="2 3">
    <name type="scientific">Stappia taiwanensis</name>
    <dbReference type="NCBI Taxonomy" id="992267"/>
    <lineage>
        <taxon>Bacteria</taxon>
        <taxon>Pseudomonadati</taxon>
        <taxon>Pseudomonadota</taxon>
        <taxon>Alphaproteobacteria</taxon>
        <taxon>Hyphomicrobiales</taxon>
        <taxon>Stappiaceae</taxon>
        <taxon>Stappia</taxon>
    </lineage>
</organism>
<comment type="caution">
    <text evidence="2">The sequence shown here is derived from an EMBL/GenBank/DDBJ whole genome shotgun (WGS) entry which is preliminary data.</text>
</comment>
<dbReference type="Proteomes" id="UP000559404">
    <property type="component" value="Unassembled WGS sequence"/>
</dbReference>
<dbReference type="Gene3D" id="1.20.1050.10">
    <property type="match status" value="1"/>
</dbReference>
<accession>A0A838XR78</accession>
<gene>
    <name evidence="2" type="ORF">H1W37_05980</name>
</gene>
<dbReference type="InterPro" id="IPR004045">
    <property type="entry name" value="Glutathione_S-Trfase_N"/>
</dbReference>
<dbReference type="CDD" id="cd03205">
    <property type="entry name" value="GST_C_6"/>
    <property type="match status" value="1"/>
</dbReference>
<dbReference type="GO" id="GO:0016740">
    <property type="term" value="F:transferase activity"/>
    <property type="evidence" value="ECO:0007669"/>
    <property type="project" value="UniProtKB-KW"/>
</dbReference>
<feature type="domain" description="GST N-terminal" evidence="1">
    <location>
        <begin position="1"/>
        <end position="81"/>
    </location>
</feature>
<dbReference type="Gene3D" id="3.40.30.10">
    <property type="entry name" value="Glutaredoxin"/>
    <property type="match status" value="1"/>
</dbReference>
<dbReference type="SUPFAM" id="SSF47616">
    <property type="entry name" value="GST C-terminal domain-like"/>
    <property type="match status" value="1"/>
</dbReference>
<evidence type="ECO:0000259" key="1">
    <source>
        <dbReference type="PROSITE" id="PS50404"/>
    </source>
</evidence>
<dbReference type="EMBL" id="JACEON010000004">
    <property type="protein sequence ID" value="MBA4611188.1"/>
    <property type="molecule type" value="Genomic_DNA"/>
</dbReference>
<dbReference type="InterPro" id="IPR036282">
    <property type="entry name" value="Glutathione-S-Trfase_C_sf"/>
</dbReference>
<dbReference type="PROSITE" id="PS50404">
    <property type="entry name" value="GST_NTER"/>
    <property type="match status" value="1"/>
</dbReference>